<dbReference type="SUPFAM" id="SSF52833">
    <property type="entry name" value="Thioredoxin-like"/>
    <property type="match status" value="1"/>
</dbReference>
<dbReference type="GO" id="GO:0045454">
    <property type="term" value="P:cell redox homeostasis"/>
    <property type="evidence" value="ECO:0007669"/>
    <property type="project" value="TreeGrafter"/>
</dbReference>
<keyword evidence="3" id="KW-1185">Reference proteome</keyword>
<organism evidence="2 3">
    <name type="scientific">Heliorestis acidaminivorans</name>
    <dbReference type="NCBI Taxonomy" id="553427"/>
    <lineage>
        <taxon>Bacteria</taxon>
        <taxon>Bacillati</taxon>
        <taxon>Bacillota</taxon>
        <taxon>Clostridia</taxon>
        <taxon>Eubacteriales</taxon>
        <taxon>Heliobacteriaceae</taxon>
        <taxon>Heliorestis</taxon>
    </lineage>
</organism>
<dbReference type="AlphaFoldDB" id="A0A6I0F3D3"/>
<evidence type="ECO:0000313" key="2">
    <source>
        <dbReference type="EMBL" id="KAB2953883.1"/>
    </source>
</evidence>
<dbReference type="CDD" id="cd02947">
    <property type="entry name" value="TRX_family"/>
    <property type="match status" value="1"/>
</dbReference>
<dbReference type="Gene3D" id="3.40.30.10">
    <property type="entry name" value="Glutaredoxin"/>
    <property type="match status" value="1"/>
</dbReference>
<protein>
    <submittedName>
        <fullName evidence="2">Thioredoxin family protein</fullName>
    </submittedName>
</protein>
<name>A0A6I0F3D3_9FIRM</name>
<feature type="domain" description="Thioredoxin" evidence="1">
    <location>
        <begin position="1"/>
        <end position="106"/>
    </location>
</feature>
<accession>A0A6I0F3D3</accession>
<sequence length="106" mass="12023">MDLLRSSSFDKVIANHDVYVVKFYTNWCPDCIRTEKGFRELASAYGDKARFGTVDAEEAASLAQNHGVRGIPTVIVFRQGKEIKRLLSKDAKTKEQIDDFLQQVLI</sequence>
<dbReference type="InterPro" id="IPR036249">
    <property type="entry name" value="Thioredoxin-like_sf"/>
</dbReference>
<dbReference type="RefSeq" id="WP_151618956.1">
    <property type="nucleotide sequence ID" value="NZ_WBXO01000002.1"/>
</dbReference>
<dbReference type="InterPro" id="IPR013766">
    <property type="entry name" value="Thioredoxin_domain"/>
</dbReference>
<proteinExistence type="predicted"/>
<dbReference type="EMBL" id="WBXO01000002">
    <property type="protein sequence ID" value="KAB2953883.1"/>
    <property type="molecule type" value="Genomic_DNA"/>
</dbReference>
<comment type="caution">
    <text evidence="2">The sequence shown here is derived from an EMBL/GenBank/DDBJ whole genome shotgun (WGS) entry which is preliminary data.</text>
</comment>
<reference evidence="2 3" key="1">
    <citation type="submission" date="2019-10" db="EMBL/GenBank/DDBJ databases">
        <title>Whole-genome sequence of the extremophile Heliorestis acidaminivorans DSM 24790.</title>
        <authorList>
            <person name="Kyndt J.A."/>
            <person name="Meyer T.E."/>
        </authorList>
    </citation>
    <scope>NUCLEOTIDE SEQUENCE [LARGE SCALE GENOMIC DNA]</scope>
    <source>
        <strain evidence="2 3">DSM 24790</strain>
    </source>
</reference>
<dbReference type="Proteomes" id="UP000468766">
    <property type="component" value="Unassembled WGS sequence"/>
</dbReference>
<dbReference type="PANTHER" id="PTHR45663:SF6">
    <property type="entry name" value="THIOREDOXIN-LIKE PROTEIN YDBP"/>
    <property type="match status" value="1"/>
</dbReference>
<dbReference type="OrthoDB" id="6120799at2"/>
<dbReference type="GO" id="GO:0005829">
    <property type="term" value="C:cytosol"/>
    <property type="evidence" value="ECO:0007669"/>
    <property type="project" value="TreeGrafter"/>
</dbReference>
<evidence type="ECO:0000259" key="1">
    <source>
        <dbReference type="PROSITE" id="PS51352"/>
    </source>
</evidence>
<dbReference type="Pfam" id="PF00085">
    <property type="entry name" value="Thioredoxin"/>
    <property type="match status" value="1"/>
</dbReference>
<gene>
    <name evidence="2" type="ORF">F9B85_04545</name>
</gene>
<dbReference type="PROSITE" id="PS51352">
    <property type="entry name" value="THIOREDOXIN_2"/>
    <property type="match status" value="1"/>
</dbReference>
<dbReference type="PANTHER" id="PTHR45663">
    <property type="entry name" value="GEO12009P1"/>
    <property type="match status" value="1"/>
</dbReference>
<evidence type="ECO:0000313" key="3">
    <source>
        <dbReference type="Proteomes" id="UP000468766"/>
    </source>
</evidence>
<dbReference type="GO" id="GO:0015035">
    <property type="term" value="F:protein-disulfide reductase activity"/>
    <property type="evidence" value="ECO:0007669"/>
    <property type="project" value="TreeGrafter"/>
</dbReference>